<evidence type="ECO:0000313" key="2">
    <source>
        <dbReference type="Proteomes" id="UP000094444"/>
    </source>
</evidence>
<reference evidence="1" key="1">
    <citation type="submission" date="2017-09" db="EMBL/GenBank/DDBJ databases">
        <title>Polyketide synthases of a Diaporthe helianthi virulent isolate.</title>
        <authorList>
            <person name="Baroncelli R."/>
        </authorList>
    </citation>
    <scope>NUCLEOTIDE SEQUENCE [LARGE SCALE GENOMIC DNA]</scope>
    <source>
        <strain evidence="1">7/96</strain>
    </source>
</reference>
<dbReference type="EMBL" id="MAVT02003715">
    <property type="protein sequence ID" value="POS68617.1"/>
    <property type="molecule type" value="Genomic_DNA"/>
</dbReference>
<evidence type="ECO:0000313" key="1">
    <source>
        <dbReference type="EMBL" id="POS68617.1"/>
    </source>
</evidence>
<feature type="non-terminal residue" evidence="1">
    <location>
        <position position="1"/>
    </location>
</feature>
<dbReference type="OrthoDB" id="4155294at2759"/>
<proteinExistence type="predicted"/>
<gene>
    <name evidence="1" type="ORF">DHEL01_v212989</name>
</gene>
<name>A0A2P5HEE6_DIAHE</name>
<accession>A0A2P5HEE6</accession>
<dbReference type="InParanoid" id="A0A2P5HEE6"/>
<comment type="caution">
    <text evidence="1">The sequence shown here is derived from an EMBL/GenBank/DDBJ whole genome shotgun (WGS) entry which is preliminary data.</text>
</comment>
<organism evidence="1 2">
    <name type="scientific">Diaporthe helianthi</name>
    <dbReference type="NCBI Taxonomy" id="158607"/>
    <lineage>
        <taxon>Eukaryota</taxon>
        <taxon>Fungi</taxon>
        <taxon>Dikarya</taxon>
        <taxon>Ascomycota</taxon>
        <taxon>Pezizomycotina</taxon>
        <taxon>Sordariomycetes</taxon>
        <taxon>Sordariomycetidae</taxon>
        <taxon>Diaporthales</taxon>
        <taxon>Diaporthaceae</taxon>
        <taxon>Diaporthe</taxon>
    </lineage>
</organism>
<dbReference type="Proteomes" id="UP000094444">
    <property type="component" value="Unassembled WGS sequence"/>
</dbReference>
<dbReference type="AlphaFoldDB" id="A0A2P5HEE6"/>
<sequence>GHNRRHLLRYHEAGGHCFQPDAQGPCASILVSYDVRRGVENPAGDRFMTAAAHGIGFDEQLWQIGPQGRKKLIGEAVQEISFTGISLVKLGDDITFSNETFENSAGEAPQFKRLFGEDPACDKTIDGNCYLDSPYTGNIEGFVVMNSVRIEKSSHPTESAFRYVIYSWLYFGQEEGDTHKLRPPDGTCGSAIWDDNGVILGFFLYYITSGRFAGFAATVNASELVKAGYKTGQISLRCTFSTFSSQFD</sequence>
<keyword evidence="2" id="KW-1185">Reference proteome</keyword>
<dbReference type="STRING" id="158607.A0A2P5HEE6"/>
<protein>
    <submittedName>
        <fullName evidence="1">Uncharacterized protein</fullName>
    </submittedName>
</protein>